<proteinExistence type="predicted"/>
<dbReference type="OrthoDB" id="9806902at2"/>
<dbReference type="Gene3D" id="3.40.50.1820">
    <property type="entry name" value="alpha/beta hydrolase"/>
    <property type="match status" value="1"/>
</dbReference>
<dbReference type="Pfam" id="PF12146">
    <property type="entry name" value="Hydrolase_4"/>
    <property type="match status" value="1"/>
</dbReference>
<evidence type="ECO:0000313" key="2">
    <source>
        <dbReference type="EMBL" id="POA10260.1"/>
    </source>
</evidence>
<dbReference type="PRINTS" id="PR00111">
    <property type="entry name" value="ABHYDROLASE"/>
</dbReference>
<keyword evidence="2" id="KW-0378">Hydrolase</keyword>
<dbReference type="SUPFAM" id="SSF53474">
    <property type="entry name" value="alpha/beta-Hydrolases"/>
    <property type="match status" value="1"/>
</dbReference>
<dbReference type="InterPro" id="IPR029058">
    <property type="entry name" value="AB_hydrolase_fold"/>
</dbReference>
<evidence type="ECO:0000259" key="1">
    <source>
        <dbReference type="Pfam" id="PF12146"/>
    </source>
</evidence>
<dbReference type="GeneID" id="98297855"/>
<organism evidence="2 3">
    <name type="scientific">Staphylococcus argensis</name>
    <dbReference type="NCBI Taxonomy" id="1607738"/>
    <lineage>
        <taxon>Bacteria</taxon>
        <taxon>Bacillati</taxon>
        <taxon>Bacillota</taxon>
        <taxon>Bacilli</taxon>
        <taxon>Bacillales</taxon>
        <taxon>Staphylococcaceae</taxon>
        <taxon>Staphylococcus</taxon>
    </lineage>
</organism>
<dbReference type="GO" id="GO:0016787">
    <property type="term" value="F:hydrolase activity"/>
    <property type="evidence" value="ECO:0007669"/>
    <property type="project" value="UniProtKB-KW"/>
</dbReference>
<name>A0A2K4FFW0_9STAP</name>
<evidence type="ECO:0000313" key="3">
    <source>
        <dbReference type="Proteomes" id="UP000242712"/>
    </source>
</evidence>
<dbReference type="InterPro" id="IPR051044">
    <property type="entry name" value="MAG_DAG_Lipase"/>
</dbReference>
<gene>
    <name evidence="2" type="ORF">CD039_05775</name>
</gene>
<dbReference type="Proteomes" id="UP000242712">
    <property type="component" value="Unassembled WGS sequence"/>
</dbReference>
<accession>A0A2K4FFW0</accession>
<dbReference type="PANTHER" id="PTHR11614">
    <property type="entry name" value="PHOSPHOLIPASE-RELATED"/>
    <property type="match status" value="1"/>
</dbReference>
<feature type="domain" description="Serine aminopeptidase S33" evidence="1">
    <location>
        <begin position="9"/>
        <end position="244"/>
    </location>
</feature>
<keyword evidence="3" id="KW-1185">Reference proteome</keyword>
<dbReference type="RefSeq" id="WP_103371507.1">
    <property type="nucleotide sequence ID" value="NZ_CBCRVO010000001.1"/>
</dbReference>
<reference evidence="2 3" key="1">
    <citation type="submission" date="2017-08" db="EMBL/GenBank/DDBJ databases">
        <title>Draft genome sequences of 64 type strains of genus Staph aureus.</title>
        <authorList>
            <person name="Cole K."/>
            <person name="Golubchik T."/>
            <person name="Russell J."/>
            <person name="Foster D."/>
            <person name="Llewelyn M."/>
            <person name="Wilson D."/>
            <person name="Crook D."/>
            <person name="Paul J."/>
        </authorList>
    </citation>
    <scope>NUCLEOTIDE SEQUENCE [LARGE SCALE GENOMIC DNA]</scope>
    <source>
        <strain evidence="2 3">DSM 29875</strain>
    </source>
</reference>
<dbReference type="InterPro" id="IPR000073">
    <property type="entry name" value="AB_hydrolase_1"/>
</dbReference>
<dbReference type="InterPro" id="IPR022742">
    <property type="entry name" value="Hydrolase_4"/>
</dbReference>
<dbReference type="AlphaFoldDB" id="A0A2K4FFW0"/>
<dbReference type="EMBL" id="PPPX01000001">
    <property type="protein sequence ID" value="POA10260.1"/>
    <property type="molecule type" value="Genomic_DNA"/>
</dbReference>
<comment type="caution">
    <text evidence="2">The sequence shown here is derived from an EMBL/GenBank/DDBJ whole genome shotgun (WGS) entry which is preliminary data.</text>
</comment>
<protein>
    <submittedName>
        <fullName evidence="2">Alpha/beta hydrolase</fullName>
    </submittedName>
</protein>
<sequence>MWKWETESEAKGVIVIAHNMLEHTGRYAYLITMLRRQGYHVIMGDLPGQGQTSRANKGQIERFDVYHEAVLEWIRIANEYKLPTYLLGVGLGGLIALNLLEKTEVPIEGLLLVSPLLEFTKSAKTRKDKILSNIGKLAKDTRFNMGIEARDLTRNEEVIEETEEDQMMLRKVTYYWYKEVTEIMKETVEHLKDIKPLPLLLMMGTEDKIADIDVMREVKAKVATPELYYKEWSGLYHEVHNEPERDEVMRYILAFLNNSVSNLGFIIDDENQVNSTD</sequence>